<keyword evidence="3" id="KW-1185">Reference proteome</keyword>
<protein>
    <submittedName>
        <fullName evidence="2">Uncharacterized protein</fullName>
    </submittedName>
</protein>
<name>A0AAV7MDA4_PLEWA</name>
<proteinExistence type="predicted"/>
<feature type="region of interest" description="Disordered" evidence="1">
    <location>
        <begin position="1"/>
        <end position="88"/>
    </location>
</feature>
<sequence>MAASGEPSDRGGRWARPPPVLHAMVSPRRGNRFTGEGPCPRSGGAPLAPLGLRRLTRTRSGRVQRPLSLPPPAEDEGGTAVVAGHLRP</sequence>
<accession>A0AAV7MDA4</accession>
<evidence type="ECO:0000256" key="1">
    <source>
        <dbReference type="SAM" id="MobiDB-lite"/>
    </source>
</evidence>
<evidence type="ECO:0000313" key="3">
    <source>
        <dbReference type="Proteomes" id="UP001066276"/>
    </source>
</evidence>
<dbReference type="AlphaFoldDB" id="A0AAV7MDA4"/>
<feature type="compositionally biased region" description="Low complexity" evidence="1">
    <location>
        <begin position="41"/>
        <end position="53"/>
    </location>
</feature>
<dbReference type="Proteomes" id="UP001066276">
    <property type="component" value="Chromosome 10"/>
</dbReference>
<organism evidence="2 3">
    <name type="scientific">Pleurodeles waltl</name>
    <name type="common">Iberian ribbed newt</name>
    <dbReference type="NCBI Taxonomy" id="8319"/>
    <lineage>
        <taxon>Eukaryota</taxon>
        <taxon>Metazoa</taxon>
        <taxon>Chordata</taxon>
        <taxon>Craniata</taxon>
        <taxon>Vertebrata</taxon>
        <taxon>Euteleostomi</taxon>
        <taxon>Amphibia</taxon>
        <taxon>Batrachia</taxon>
        <taxon>Caudata</taxon>
        <taxon>Salamandroidea</taxon>
        <taxon>Salamandridae</taxon>
        <taxon>Pleurodelinae</taxon>
        <taxon>Pleurodeles</taxon>
    </lineage>
</organism>
<dbReference type="EMBL" id="JANPWB010000014">
    <property type="protein sequence ID" value="KAJ1100472.1"/>
    <property type="molecule type" value="Genomic_DNA"/>
</dbReference>
<evidence type="ECO:0000313" key="2">
    <source>
        <dbReference type="EMBL" id="KAJ1100472.1"/>
    </source>
</evidence>
<reference evidence="2" key="1">
    <citation type="journal article" date="2022" name="bioRxiv">
        <title>Sequencing and chromosome-scale assembly of the giantPleurodeles waltlgenome.</title>
        <authorList>
            <person name="Brown T."/>
            <person name="Elewa A."/>
            <person name="Iarovenko S."/>
            <person name="Subramanian E."/>
            <person name="Araus A.J."/>
            <person name="Petzold A."/>
            <person name="Susuki M."/>
            <person name="Suzuki K.-i.T."/>
            <person name="Hayashi T."/>
            <person name="Toyoda A."/>
            <person name="Oliveira C."/>
            <person name="Osipova E."/>
            <person name="Leigh N.D."/>
            <person name="Simon A."/>
            <person name="Yun M.H."/>
        </authorList>
    </citation>
    <scope>NUCLEOTIDE SEQUENCE</scope>
    <source>
        <strain evidence="2">20211129_DDA</strain>
        <tissue evidence="2">Liver</tissue>
    </source>
</reference>
<comment type="caution">
    <text evidence="2">The sequence shown here is derived from an EMBL/GenBank/DDBJ whole genome shotgun (WGS) entry which is preliminary data.</text>
</comment>
<gene>
    <name evidence="2" type="ORF">NDU88_005558</name>
</gene>